<sequence length="220" mass="24472">MNASKYSTVFIVTYGRSGSTLLQGVLNSIPGYLVRGENNNLLGRLLAIHKGLTAYHRDGPTGPENAWYGSEFFTSDIIAPALRSTLETVLFGDVPRDRVRTFGFKEIRYGLENIDAKLDFLRTLYPDSAVIFNTRNADDVARSMEKNFGKSRNPDEIKGLTSKFSTIAEADGNAYLIGYEDVVAVNDRLHGLFSFLGEPFDEEAVRGVLSRKHSYHRGHG</sequence>
<dbReference type="Pfam" id="PF13469">
    <property type="entry name" value="Sulfotransfer_3"/>
    <property type="match status" value="1"/>
</dbReference>
<dbReference type="RefSeq" id="WP_213162896.1">
    <property type="nucleotide sequence ID" value="NZ_CP058214.1"/>
</dbReference>
<dbReference type="AlphaFoldDB" id="A0A7S8C1J2"/>
<gene>
    <name evidence="1" type="ORF">HW532_02405</name>
</gene>
<proteinExistence type="predicted"/>
<organism evidence="1 2">
    <name type="scientific">Kaustia mangrovi</name>
    <dbReference type="NCBI Taxonomy" id="2593653"/>
    <lineage>
        <taxon>Bacteria</taxon>
        <taxon>Pseudomonadati</taxon>
        <taxon>Pseudomonadota</taxon>
        <taxon>Alphaproteobacteria</taxon>
        <taxon>Hyphomicrobiales</taxon>
        <taxon>Parvibaculaceae</taxon>
        <taxon>Kaustia</taxon>
    </lineage>
</organism>
<evidence type="ECO:0000313" key="1">
    <source>
        <dbReference type="EMBL" id="QPC41674.1"/>
    </source>
</evidence>
<dbReference type="SUPFAM" id="SSF52540">
    <property type="entry name" value="P-loop containing nucleoside triphosphate hydrolases"/>
    <property type="match status" value="1"/>
</dbReference>
<dbReference type="Gene3D" id="3.40.50.300">
    <property type="entry name" value="P-loop containing nucleotide triphosphate hydrolases"/>
    <property type="match status" value="1"/>
</dbReference>
<protein>
    <submittedName>
        <fullName evidence="1">Sulfotransferase</fullName>
    </submittedName>
</protein>
<accession>A0A7S8C1J2</accession>
<evidence type="ECO:0000313" key="2">
    <source>
        <dbReference type="Proteomes" id="UP000593594"/>
    </source>
</evidence>
<dbReference type="KEGG" id="kmn:HW532_02405"/>
<keyword evidence="2" id="KW-1185">Reference proteome</keyword>
<name>A0A7S8C1J2_9HYPH</name>
<reference evidence="1 2" key="1">
    <citation type="submission" date="2020-06" db="EMBL/GenBank/DDBJ databases">
        <title>Genome sequence of 2 isolates from Red Sea Mangroves.</title>
        <authorList>
            <person name="Sefrji F."/>
            <person name="Michoud G."/>
            <person name="Merlino G."/>
            <person name="Daffonchio D."/>
        </authorList>
    </citation>
    <scope>NUCLEOTIDE SEQUENCE [LARGE SCALE GENOMIC DNA]</scope>
    <source>
        <strain evidence="1 2">R1DC25</strain>
    </source>
</reference>
<dbReference type="InterPro" id="IPR027417">
    <property type="entry name" value="P-loop_NTPase"/>
</dbReference>
<dbReference type="EMBL" id="CP058214">
    <property type="protein sequence ID" value="QPC41674.1"/>
    <property type="molecule type" value="Genomic_DNA"/>
</dbReference>
<keyword evidence="1" id="KW-0808">Transferase</keyword>
<dbReference type="GO" id="GO:0016740">
    <property type="term" value="F:transferase activity"/>
    <property type="evidence" value="ECO:0007669"/>
    <property type="project" value="UniProtKB-KW"/>
</dbReference>
<dbReference type="Proteomes" id="UP000593594">
    <property type="component" value="Chromosome"/>
</dbReference>